<comment type="similarity">
    <text evidence="2 6">Belongs to the glycosyl hydrolase 42 family.</text>
</comment>
<name>A0A370VCM4_9ESCH</name>
<evidence type="ECO:0000256" key="9">
    <source>
        <dbReference type="PIRSR" id="PIRSR001084-3"/>
    </source>
</evidence>
<keyword evidence="5 6" id="KW-0326">Glycosidase</keyword>
<dbReference type="InterPro" id="IPR013529">
    <property type="entry name" value="Glyco_hydro_42_N"/>
</dbReference>
<reference evidence="13" key="4">
    <citation type="submission" date="2022-07" db="EMBL/GenBank/DDBJ databases">
        <title>Diversity of ethanolamine utilization by human commensal Escherichia coli.</title>
        <authorList>
            <person name="Jubelin G."/>
        </authorList>
    </citation>
    <scope>NUCLEOTIDE SEQUENCE</scope>
    <source>
        <strain evidence="13">S1</strain>
    </source>
</reference>
<feature type="binding site" evidence="8">
    <location>
        <position position="118"/>
    </location>
    <ligand>
        <name>substrate</name>
    </ligand>
</feature>
<keyword evidence="21" id="KW-1185">Reference proteome</keyword>
<dbReference type="Gene3D" id="3.40.50.880">
    <property type="match status" value="1"/>
</dbReference>
<dbReference type="InterPro" id="IPR029062">
    <property type="entry name" value="Class_I_gatase-like"/>
</dbReference>
<comment type="catalytic activity">
    <reaction evidence="1 6">
        <text>Hydrolysis of terminal non-reducing beta-D-galactose residues in beta-D-galactosides.</text>
        <dbReference type="EC" id="3.2.1.23"/>
    </reaction>
</comment>
<dbReference type="EC" id="3.2.1.23" evidence="3 6"/>
<evidence type="ECO:0000313" key="17">
    <source>
        <dbReference type="EMBL" id="RDR29135.1"/>
    </source>
</evidence>
<dbReference type="InterPro" id="IPR003476">
    <property type="entry name" value="Glyco_hydro_42"/>
</dbReference>
<dbReference type="GeneID" id="86945722"/>
<dbReference type="PIRSF" id="PIRSF001084">
    <property type="entry name" value="B-galactosidase"/>
    <property type="match status" value="1"/>
</dbReference>
<dbReference type="Pfam" id="PF08532">
    <property type="entry name" value="Glyco_hydro_42M"/>
    <property type="match status" value="1"/>
</dbReference>
<proteinExistence type="inferred from homology"/>
<dbReference type="EMBL" id="QONO01000014">
    <property type="protein sequence ID" value="RDR29135.1"/>
    <property type="molecule type" value="Genomic_DNA"/>
</dbReference>
<evidence type="ECO:0000313" key="13">
    <source>
        <dbReference type="EMBL" id="MCR6676029.1"/>
    </source>
</evidence>
<dbReference type="EMBL" id="CP058207">
    <property type="protein sequence ID" value="QLP26489.1"/>
    <property type="molecule type" value="Genomic_DNA"/>
</dbReference>
<gene>
    <name evidence="17" type="primary">bglY</name>
    <name evidence="17" type="ORF">C4A13_00931</name>
    <name evidence="15" type="ORF">HV018_07285</name>
    <name evidence="16" type="ORF">HV276_07550</name>
    <name evidence="14" type="ORF">KJE03_12195</name>
    <name evidence="13" type="ORF">NVV43_10460</name>
</gene>
<evidence type="ECO:0000313" key="19">
    <source>
        <dbReference type="Proteomes" id="UP000510862"/>
    </source>
</evidence>
<keyword evidence="9" id="KW-0862">Zinc</keyword>
<dbReference type="EMBL" id="JANPXH010000008">
    <property type="protein sequence ID" value="MCR6676029.1"/>
    <property type="molecule type" value="Genomic_DNA"/>
</dbReference>
<evidence type="ECO:0000256" key="7">
    <source>
        <dbReference type="PIRSR" id="PIRSR001084-1"/>
    </source>
</evidence>
<evidence type="ECO:0000256" key="1">
    <source>
        <dbReference type="ARBA" id="ARBA00001412"/>
    </source>
</evidence>
<dbReference type="SUPFAM" id="SSF51445">
    <property type="entry name" value="(Trans)glycosidases"/>
    <property type="match status" value="1"/>
</dbReference>
<feature type="active site" description="Proton donor" evidence="7">
    <location>
        <position position="157"/>
    </location>
</feature>
<dbReference type="Pfam" id="PF02449">
    <property type="entry name" value="Glyco_hydro_42"/>
    <property type="match status" value="1"/>
</dbReference>
<feature type="binding site" evidence="9">
    <location>
        <position position="164"/>
    </location>
    <ligand>
        <name>Zn(2+)</name>
        <dbReference type="ChEBI" id="CHEBI:29105"/>
    </ligand>
</feature>
<evidence type="ECO:0000313" key="14">
    <source>
        <dbReference type="EMBL" id="MDQ9294239.1"/>
    </source>
</evidence>
<dbReference type="InterPro" id="IPR013739">
    <property type="entry name" value="Beta_galactosidase_C"/>
</dbReference>
<dbReference type="Proteomes" id="UP001235723">
    <property type="component" value="Unassembled WGS sequence"/>
</dbReference>
<feature type="domain" description="Glycoside hydrolase family 42 N-terminal" evidence="10">
    <location>
        <begin position="19"/>
        <end position="391"/>
    </location>
</feature>
<reference evidence="14 21" key="3">
    <citation type="submission" date="2021-05" db="EMBL/GenBank/DDBJ databases">
        <title>Genome sequence of E. marmotae isolates.</title>
        <authorList>
            <person name="Binsker U."/>
            <person name="Hammerl J.A."/>
        </authorList>
    </citation>
    <scope>NUCLEOTIDE SEQUENCE [LARGE SCALE GENOMIC DNA]</scope>
    <source>
        <strain evidence="14 21">21-MO00586</strain>
    </source>
</reference>
<dbReference type="GO" id="GO:0009341">
    <property type="term" value="C:beta-galactosidase complex"/>
    <property type="evidence" value="ECO:0007669"/>
    <property type="project" value="InterPro"/>
</dbReference>
<dbReference type="InterPro" id="IPR017853">
    <property type="entry name" value="GH"/>
</dbReference>
<dbReference type="GO" id="GO:0046872">
    <property type="term" value="F:metal ion binding"/>
    <property type="evidence" value="ECO:0007669"/>
    <property type="project" value="UniProtKB-KW"/>
</dbReference>
<dbReference type="Gene3D" id="2.60.40.1180">
    <property type="entry name" value="Golgi alpha-mannosidase II"/>
    <property type="match status" value="1"/>
</dbReference>
<feature type="domain" description="Beta-galactosidase trimerisation" evidence="11">
    <location>
        <begin position="402"/>
        <end position="613"/>
    </location>
</feature>
<evidence type="ECO:0000256" key="6">
    <source>
        <dbReference type="PIRNR" id="PIRNR001084"/>
    </source>
</evidence>
<evidence type="ECO:0000256" key="2">
    <source>
        <dbReference type="ARBA" id="ARBA00005940"/>
    </source>
</evidence>
<dbReference type="Gene3D" id="3.20.20.80">
    <property type="entry name" value="Glycosidases"/>
    <property type="match status" value="1"/>
</dbReference>
<dbReference type="EMBL" id="JAHCRT010000008">
    <property type="protein sequence ID" value="MDQ9294239.1"/>
    <property type="molecule type" value="Genomic_DNA"/>
</dbReference>
<feature type="domain" description="Beta-galactosidase C-terminal" evidence="12">
    <location>
        <begin position="624"/>
        <end position="681"/>
    </location>
</feature>
<evidence type="ECO:0000259" key="11">
    <source>
        <dbReference type="Pfam" id="PF08532"/>
    </source>
</evidence>
<evidence type="ECO:0000256" key="4">
    <source>
        <dbReference type="ARBA" id="ARBA00022801"/>
    </source>
</evidence>
<dbReference type="InterPro" id="IPR013738">
    <property type="entry name" value="Beta_galactosidase_Trimer"/>
</dbReference>
<dbReference type="Proteomes" id="UP000510862">
    <property type="component" value="Chromosome"/>
</dbReference>
<evidence type="ECO:0000256" key="8">
    <source>
        <dbReference type="PIRSR" id="PIRSR001084-2"/>
    </source>
</evidence>
<evidence type="ECO:0000313" key="18">
    <source>
        <dbReference type="Proteomes" id="UP000254454"/>
    </source>
</evidence>
<sequence>MDKHPPIIPTAPWLLHGADYNPEQWLHVPGILEKDIAMMQQAGCNTMSVGIFSWSMLEPTEGEYRFDWLDEVLDKLHAGGISVFLATPSGAKPAWLAARYPEVLRVSASREKMLHGGRHNHCLSSPVYKEKVTQINRKLAQRYANHPAVLGWHISNEYGGECHCNGCQQAFRHWLQTRYTTLEALNQAWWTGFWSHTYSDWSQIESPSPLGEMSNHGLNLDWRRFVTSQVKEFYQMEVAPLKAERPELPATTNFMWYFNDYNYWSLAEVVDFVSWDSYPMWHKQEDERAVACKTAMYHDLMRTLKNKPFILMESTPSQTSWQPTSKLKKPGMNILSSLQAVAHGADGVHYFQWRKSRGAVEKFHGAVVDHVGHLETRTGREVIQLGQRLAHLKQLVGTKTQAKVAIIFDWENRWAINDAAGPRNCGIHYEQTVVDHYRPFWEQGVAVDIINADCDLTGYQLVIAPMLYMVRDGFADRARAYVEAGGNFVTTYWSGIVNETDLCHLGGFPGPLRDLMGVWAEEIDSLNDYQHNEVICEPNAYGLQGKWQARELCAVIHAEGAQVLARYGEDFYAGTPALTVNHVGQGRAFYVASRNDASFHQAFAAMLINSLNLPKALATELPVGVIATRRTDGNQEWVFVQNYTAHVQNVVLPGAWRVAETGKACSQELELAPWGCEVLEREIM</sequence>
<dbReference type="GO" id="GO:0006012">
    <property type="term" value="P:galactose metabolic process"/>
    <property type="evidence" value="ECO:0007669"/>
    <property type="project" value="InterPro"/>
</dbReference>
<evidence type="ECO:0000256" key="5">
    <source>
        <dbReference type="ARBA" id="ARBA00023295"/>
    </source>
</evidence>
<dbReference type="GO" id="GO:0004565">
    <property type="term" value="F:beta-galactosidase activity"/>
    <property type="evidence" value="ECO:0007669"/>
    <property type="project" value="UniProtKB-EC"/>
</dbReference>
<dbReference type="RefSeq" id="WP_061090916.1">
    <property type="nucleotide sequence ID" value="NZ_CAKAEK010000012.1"/>
</dbReference>
<feature type="active site" description="Nucleophile" evidence="7">
    <location>
        <position position="313"/>
    </location>
</feature>
<dbReference type="Proteomes" id="UP000254454">
    <property type="component" value="Unassembled WGS sequence"/>
</dbReference>
<accession>A0A370VCM4</accession>
<keyword evidence="4 6" id="KW-0378">Hydrolase</keyword>
<feature type="binding site" evidence="8">
    <location>
        <position position="156"/>
    </location>
    <ligand>
        <name>substrate</name>
    </ligand>
</feature>
<protein>
    <recommendedName>
        <fullName evidence="3 6">Beta-galactosidase</fullName>
        <shortName evidence="6">Beta-gal</shortName>
        <ecNumber evidence="3 6">3.2.1.23</ecNumber>
    </recommendedName>
</protein>
<reference evidence="17 18" key="1">
    <citation type="submission" date="2018-06" db="EMBL/GenBank/DDBJ databases">
        <title>Recombination Drives Gene Content and Phenotype Evolution in Wild Type E. coli Strains.</title>
        <authorList>
            <person name="Field C.M."/>
            <person name="Silander O.K."/>
            <person name="Van Nimwegen E."/>
        </authorList>
    </citation>
    <scope>NUCLEOTIDE SEQUENCE [LARGE SCALE GENOMIC DNA]</scope>
    <source>
        <strain evidence="17 18">SC344</strain>
    </source>
</reference>
<reference evidence="19 20" key="2">
    <citation type="submission" date="2020-06" db="EMBL/GenBank/DDBJ databases">
        <title>REHAB project genomes.</title>
        <authorList>
            <person name="Shaw L.P."/>
        </authorList>
    </citation>
    <scope>NUCLEOTIDE SEQUENCE [LARGE SCALE GENOMIC DNA]</scope>
    <source>
        <strain evidence="15 19">RHB42-C09</strain>
        <strain evidence="16 20">RHBSTW-00777</strain>
    </source>
</reference>
<dbReference type="AlphaFoldDB" id="A0A370VCM4"/>
<evidence type="ECO:0000313" key="21">
    <source>
        <dbReference type="Proteomes" id="UP001235723"/>
    </source>
</evidence>
<evidence type="ECO:0000313" key="15">
    <source>
        <dbReference type="EMBL" id="QLP26489.1"/>
    </source>
</evidence>
<feature type="binding site" evidence="9">
    <location>
        <position position="162"/>
    </location>
    <ligand>
        <name>Zn(2+)</name>
        <dbReference type="ChEBI" id="CHEBI:29105"/>
    </ligand>
</feature>
<evidence type="ECO:0000259" key="10">
    <source>
        <dbReference type="Pfam" id="PF02449"/>
    </source>
</evidence>
<evidence type="ECO:0000313" key="20">
    <source>
        <dbReference type="Proteomes" id="UP000512146"/>
    </source>
</evidence>
<dbReference type="SUPFAM" id="SSF52317">
    <property type="entry name" value="Class I glutamine amidotransferase-like"/>
    <property type="match status" value="1"/>
</dbReference>
<dbReference type="Pfam" id="PF08533">
    <property type="entry name" value="Glyco_hydro_42C"/>
    <property type="match status" value="1"/>
</dbReference>
<evidence type="ECO:0000313" key="16">
    <source>
        <dbReference type="EMBL" id="QLX29573.1"/>
    </source>
</evidence>
<evidence type="ECO:0000256" key="3">
    <source>
        <dbReference type="ARBA" id="ARBA00012756"/>
    </source>
</evidence>
<dbReference type="Proteomes" id="UP001206878">
    <property type="component" value="Unassembled WGS sequence"/>
</dbReference>
<organism evidence="17 18">
    <name type="scientific">Escherichia marmotae</name>
    <dbReference type="NCBI Taxonomy" id="1499973"/>
    <lineage>
        <taxon>Bacteria</taxon>
        <taxon>Pseudomonadati</taxon>
        <taxon>Pseudomonadota</taxon>
        <taxon>Gammaproteobacteria</taxon>
        <taxon>Enterobacterales</taxon>
        <taxon>Enterobacteriaceae</taxon>
        <taxon>Escherichia</taxon>
    </lineage>
</organism>
<keyword evidence="9" id="KW-0479">Metal-binding</keyword>
<dbReference type="PANTHER" id="PTHR36447">
    <property type="entry name" value="BETA-GALACTOSIDASE GANA"/>
    <property type="match status" value="1"/>
</dbReference>
<feature type="binding site" evidence="9">
    <location>
        <position position="122"/>
    </location>
    <ligand>
        <name>Zn(2+)</name>
        <dbReference type="ChEBI" id="CHEBI:29105"/>
    </ligand>
</feature>
<dbReference type="Proteomes" id="UP000512146">
    <property type="component" value="Chromosome"/>
</dbReference>
<dbReference type="EMBL" id="CP056165">
    <property type="protein sequence ID" value="QLX29573.1"/>
    <property type="molecule type" value="Genomic_DNA"/>
</dbReference>
<feature type="binding site" evidence="9">
    <location>
        <position position="167"/>
    </location>
    <ligand>
        <name>Zn(2+)</name>
        <dbReference type="ChEBI" id="CHEBI:29105"/>
    </ligand>
</feature>
<feature type="binding site" evidence="8">
    <location>
        <position position="321"/>
    </location>
    <ligand>
        <name>substrate</name>
    </ligand>
</feature>
<dbReference type="InterPro" id="IPR013780">
    <property type="entry name" value="Glyco_hydro_b"/>
</dbReference>
<evidence type="ECO:0000259" key="12">
    <source>
        <dbReference type="Pfam" id="PF08533"/>
    </source>
</evidence>
<dbReference type="CDD" id="cd03143">
    <property type="entry name" value="A4_beta-galactosidase_middle_domain"/>
    <property type="match status" value="1"/>
</dbReference>
<dbReference type="PANTHER" id="PTHR36447:SF1">
    <property type="entry name" value="BETA-GALACTOSIDASE GANA"/>
    <property type="match status" value="1"/>
</dbReference>